<dbReference type="PANTHER" id="PTHR33361">
    <property type="entry name" value="GLR0591 PROTEIN"/>
    <property type="match status" value="1"/>
</dbReference>
<accession>A0A5P9NPE8</accession>
<name>A0A5P9NPE8_9GAMM</name>
<dbReference type="KEGG" id="halc:EY643_17525"/>
<dbReference type="OrthoDB" id="9769898at2"/>
<evidence type="ECO:0000313" key="1">
    <source>
        <dbReference type="EMBL" id="QFU77315.1"/>
    </source>
</evidence>
<dbReference type="Proteomes" id="UP000326287">
    <property type="component" value="Chromosome"/>
</dbReference>
<dbReference type="AlphaFoldDB" id="A0A5P9NPE8"/>
<dbReference type="EMBL" id="CP036422">
    <property type="protein sequence ID" value="QFU77315.1"/>
    <property type="molecule type" value="Genomic_DNA"/>
</dbReference>
<evidence type="ECO:0000313" key="2">
    <source>
        <dbReference type="Proteomes" id="UP000326287"/>
    </source>
</evidence>
<proteinExistence type="predicted"/>
<dbReference type="PANTHER" id="PTHR33361:SF2">
    <property type="entry name" value="DUF885 DOMAIN-CONTAINING PROTEIN"/>
    <property type="match status" value="1"/>
</dbReference>
<protein>
    <submittedName>
        <fullName evidence="1">DUF885 domain-containing protein</fullName>
    </submittedName>
</protein>
<dbReference type="Pfam" id="PF05960">
    <property type="entry name" value="DUF885"/>
    <property type="match status" value="1"/>
</dbReference>
<reference evidence="1 2" key="1">
    <citation type="submission" date="2019-02" db="EMBL/GenBank/DDBJ databases">
        <authorList>
            <person name="Li S.-H."/>
        </authorList>
    </citation>
    <scope>NUCLEOTIDE SEQUENCE [LARGE SCALE GENOMIC DNA]</scope>
    <source>
        <strain evidence="1 2">IMCC14385</strain>
    </source>
</reference>
<keyword evidence="2" id="KW-1185">Reference proteome</keyword>
<organism evidence="1 2">
    <name type="scientific">Halioglobus maricola</name>
    <dbReference type="NCBI Taxonomy" id="2601894"/>
    <lineage>
        <taxon>Bacteria</taxon>
        <taxon>Pseudomonadati</taxon>
        <taxon>Pseudomonadota</taxon>
        <taxon>Gammaproteobacteria</taxon>
        <taxon>Cellvibrionales</taxon>
        <taxon>Halieaceae</taxon>
        <taxon>Halioglobus</taxon>
    </lineage>
</organism>
<dbReference type="InterPro" id="IPR010281">
    <property type="entry name" value="DUF885"/>
</dbReference>
<gene>
    <name evidence="1" type="ORF">EY643_17525</name>
</gene>
<sequence length="632" mass="71076">MLALRILPLLPVASGSFKASECSPLVAFIPPLTAPTLITADRAASMQRFLIRRKNHMYKIVKSMGLGLALVAAGAQADWLERSDAVTTEVMMAQGQHQPELMSYHGIAEFDTQVSQSSEQARQAQLATNRELIANLEGRLATEKHPKMRQDLQILIDALQRENVTSELYHDHLVPYENLPENLFRVFSILLDGRNDPARYPAALERLRKYNGEAKGYEAAASQAIAYATARMGIDGVVGPYVGEIDNHLQSADQLIAGIGSLLEEAGLQGWEDDYALLVKQLEGYNTWVDTELRKYAREDNRLPLVLYADNLKGFGVNAEPEELIARAQYSYQLLRSEMKAIAWRIAEKNDWKDKDLVSVILRMKQDQLSPEDVLPRYQQRLAIVEDIIRREDIVTLPRRPASIRVASEAESAAVPASFMKPPQLVGNTGQYGEFVLVTSNPALGEEARMDDFSHDAMTWALVVHEARPGHELQFARLIEDGTSLARASYAFNSANVEGWGLYAESIMQEFLPLEGQLFNLYTRIMRAARMFLDPMVNTGQISRDDARDFLMNQLALSKAMASSEADRYAFRAPGQATSYYWGYMGLSALRTEVELAQGDEFHQREFHDFILRQGLLPPEMLKKAVQEEFVR</sequence>